<sequence length="116" mass="13417">MTENYIFRKFRCGLSKEKTAELCFKSVKTITGWDKGNTIPPECRRLMRMYSGRELSPKCEWNEFQMVHDRLELPTGLKMTPQQVLTGAALLEVLSKSELKTLSKLVKYARKLALVM</sequence>
<dbReference type="RefSeq" id="WP_150869571.1">
    <property type="nucleotide sequence ID" value="NZ_VWSE01000004.1"/>
</dbReference>
<evidence type="ECO:0000313" key="2">
    <source>
        <dbReference type="Proteomes" id="UP000326789"/>
    </source>
</evidence>
<evidence type="ECO:0000313" key="1">
    <source>
        <dbReference type="EMBL" id="KAB0289270.1"/>
    </source>
</evidence>
<reference evidence="1 2" key="1">
    <citation type="submission" date="2019-09" db="EMBL/GenBank/DDBJ databases">
        <title>Whole genome sequence of Vibrio fortis.</title>
        <authorList>
            <person name="Das S.K."/>
        </authorList>
    </citation>
    <scope>NUCLEOTIDE SEQUENCE [LARGE SCALE GENOMIC DNA]</scope>
    <source>
        <strain evidence="1 2">AN60</strain>
    </source>
</reference>
<organism evidence="1 2">
    <name type="scientific">Vibrio fortis</name>
    <dbReference type="NCBI Taxonomy" id="212667"/>
    <lineage>
        <taxon>Bacteria</taxon>
        <taxon>Pseudomonadati</taxon>
        <taxon>Pseudomonadota</taxon>
        <taxon>Gammaproteobacteria</taxon>
        <taxon>Vibrionales</taxon>
        <taxon>Vibrionaceae</taxon>
        <taxon>Vibrio</taxon>
    </lineage>
</organism>
<name>A0A5N3R4X6_9VIBR</name>
<accession>A0A5N3R4X6</accession>
<comment type="caution">
    <text evidence="1">The sequence shown here is derived from an EMBL/GenBank/DDBJ whole genome shotgun (WGS) entry which is preliminary data.</text>
</comment>
<dbReference type="EMBL" id="VWSE01000004">
    <property type="protein sequence ID" value="KAB0289270.1"/>
    <property type="molecule type" value="Genomic_DNA"/>
</dbReference>
<gene>
    <name evidence="1" type="ORF">F2P58_09320</name>
</gene>
<protein>
    <submittedName>
        <fullName evidence="1">Regulator</fullName>
    </submittedName>
</protein>
<dbReference type="Proteomes" id="UP000326789">
    <property type="component" value="Unassembled WGS sequence"/>
</dbReference>
<dbReference type="AlphaFoldDB" id="A0A5N3R4X6"/>
<proteinExistence type="predicted"/>